<dbReference type="AlphaFoldDB" id="A0AAE6UZB7"/>
<keyword evidence="1" id="KW-1133">Transmembrane helix</keyword>
<organism evidence="2 3">
    <name type="scientific">Streptococcus ruminicola</name>
    <dbReference type="NCBI Taxonomy" id="2686210"/>
    <lineage>
        <taxon>Bacteria</taxon>
        <taxon>Bacillati</taxon>
        <taxon>Bacillota</taxon>
        <taxon>Bacilli</taxon>
        <taxon>Lactobacillales</taxon>
        <taxon>Streptococcaceae</taxon>
        <taxon>Streptococcus</taxon>
    </lineage>
</organism>
<evidence type="ECO:0000313" key="2">
    <source>
        <dbReference type="EMBL" id="QGZ27092.1"/>
    </source>
</evidence>
<feature type="transmembrane region" description="Helical" evidence="1">
    <location>
        <begin position="227"/>
        <end position="248"/>
    </location>
</feature>
<evidence type="ECO:0000256" key="1">
    <source>
        <dbReference type="SAM" id="Phobius"/>
    </source>
</evidence>
<dbReference type="EMBL" id="CP046875">
    <property type="protein sequence ID" value="QGZ27092.1"/>
    <property type="molecule type" value="Genomic_DNA"/>
</dbReference>
<feature type="transmembrane region" description="Helical" evidence="1">
    <location>
        <begin position="260"/>
        <end position="280"/>
    </location>
</feature>
<name>A0AAE6UZB7_9STRE</name>
<reference evidence="2 3" key="1">
    <citation type="submission" date="2019-12" db="EMBL/GenBank/DDBJ databases">
        <title>Complete genome sequence of Streptococcus lutetiensis CNU 77-61 isolated from Capra aegagrus hircus.</title>
        <authorList>
            <person name="Park S.Y."/>
            <person name="Kim J.H."/>
            <person name="Seo S.W."/>
        </authorList>
    </citation>
    <scope>NUCLEOTIDE SEQUENCE [LARGE SCALE GENOMIC DNA]</scope>
    <source>
        <strain evidence="2 3">CNU_77-61</strain>
    </source>
</reference>
<keyword evidence="1" id="KW-0472">Membrane</keyword>
<protein>
    <submittedName>
        <fullName evidence="2">Uncharacterized protein</fullName>
    </submittedName>
</protein>
<keyword evidence="1" id="KW-0812">Transmembrane</keyword>
<evidence type="ECO:0000313" key="3">
    <source>
        <dbReference type="Proteomes" id="UP000433223"/>
    </source>
</evidence>
<dbReference type="Proteomes" id="UP000433223">
    <property type="component" value="Chromosome"/>
</dbReference>
<dbReference type="RefSeq" id="WP_158913593.1">
    <property type="nucleotide sequence ID" value="NZ_CP046875.1"/>
</dbReference>
<keyword evidence="3" id="KW-1185">Reference proteome</keyword>
<sequence length="304" mass="35323">MDNNLTSELVSGLIGAFVGATVSAVGLYANYRSSLDSISGWRSKLFDAASADEITLKEVQVMRTALRYATAKEVKENTFAWISNIMIYYSDFITLKYSEPHEPKSLLYQEQEIIRGFIRCLLKNHWEYNVSMVAPLKFLKDSYSYSKPRGFIRETFENANNICKTLGSDHEEYDLLERINKKMVEKAEEQGDKNQSKTNRPFTNSFLEKYVRYEGISKKRLLWCKTLKWGILILGALIVLCLAGENGYSFKSNDLIRKLAIILVILLVIRDIGEYVWFFLKKLTRKMWDSLKKLKICKHRKDWP</sequence>
<gene>
    <name evidence="2" type="ORF">GP482_02570</name>
</gene>
<feature type="transmembrane region" description="Helical" evidence="1">
    <location>
        <begin position="12"/>
        <end position="31"/>
    </location>
</feature>
<proteinExistence type="predicted"/>
<accession>A0AAE6UZB7</accession>